<protein>
    <submittedName>
        <fullName evidence="2">Uncharacterized protein</fullName>
    </submittedName>
</protein>
<proteinExistence type="predicted"/>
<feature type="region of interest" description="Disordered" evidence="1">
    <location>
        <begin position="168"/>
        <end position="187"/>
    </location>
</feature>
<evidence type="ECO:0000256" key="1">
    <source>
        <dbReference type="SAM" id="MobiDB-lite"/>
    </source>
</evidence>
<dbReference type="EMBL" id="HBIM01002360">
    <property type="protein sequence ID" value="CAE0403875.1"/>
    <property type="molecule type" value="Transcribed_RNA"/>
</dbReference>
<gene>
    <name evidence="2" type="ORF">ACOF00016_LOCUS2063</name>
</gene>
<name>A0A7S3KXD8_9STRA</name>
<accession>A0A7S3KXD8</accession>
<sequence>MLRGRFHLCQYMPRCKDARRLDADPANEPNFYAISAKYPVEERRPVAAGVASAAATPQVPINLVNNTTPSPGAMIPAPKPSDISAAPFLAQLLSIVQAVPKSQPNEIIQLPPLPSPPVVPQAPLEQLVALVSSVATSVPTPSPTLPDPVTTALLLTLLAVMGATSATTSASPTVVKPPPPVNNSNNVAPNDIVSMLNQVMTTNAQPNDNDVVGNVVKTLIQKQQEQQEAAKLAAMLAMCLNPSGSLASTK</sequence>
<evidence type="ECO:0000313" key="2">
    <source>
        <dbReference type="EMBL" id="CAE0403875.1"/>
    </source>
</evidence>
<dbReference type="AlphaFoldDB" id="A0A7S3KXD8"/>
<reference evidence="2" key="1">
    <citation type="submission" date="2021-01" db="EMBL/GenBank/DDBJ databases">
        <authorList>
            <person name="Corre E."/>
            <person name="Pelletier E."/>
            <person name="Niang G."/>
            <person name="Scheremetjew M."/>
            <person name="Finn R."/>
            <person name="Kale V."/>
            <person name="Holt S."/>
            <person name="Cochrane G."/>
            <person name="Meng A."/>
            <person name="Brown T."/>
            <person name="Cohen L."/>
        </authorList>
    </citation>
    <scope>NUCLEOTIDE SEQUENCE</scope>
    <source>
        <strain evidence="2">CCMP127</strain>
    </source>
</reference>
<organism evidence="2">
    <name type="scientific">Amphora coffeiformis</name>
    <dbReference type="NCBI Taxonomy" id="265554"/>
    <lineage>
        <taxon>Eukaryota</taxon>
        <taxon>Sar</taxon>
        <taxon>Stramenopiles</taxon>
        <taxon>Ochrophyta</taxon>
        <taxon>Bacillariophyta</taxon>
        <taxon>Bacillariophyceae</taxon>
        <taxon>Bacillariophycidae</taxon>
        <taxon>Thalassiophysales</taxon>
        <taxon>Catenulaceae</taxon>
        <taxon>Amphora</taxon>
    </lineage>
</organism>